<dbReference type="RefSeq" id="WP_068900210.1">
    <property type="nucleotide sequence ID" value="NZ_BDCX01000012.1"/>
</dbReference>
<sequence length="92" mass="10458">MTVNELNTVYGRRWRISAALGGGWYAVRRDDLSQESIRRGLSYVRCGRTLEELAGRLAAEKRIEEQWRTVSVPGEVLDLVADDPPEQARQRG</sequence>
<keyword evidence="2" id="KW-1185">Reference proteome</keyword>
<dbReference type="EMBL" id="BDCX01000012">
    <property type="protein sequence ID" value="GAT69092.1"/>
    <property type="molecule type" value="Genomic_DNA"/>
</dbReference>
<protein>
    <submittedName>
        <fullName evidence="1">Uncharacterized protein</fullName>
    </submittedName>
</protein>
<dbReference type="OrthoDB" id="3537372at2"/>
<dbReference type="Proteomes" id="UP000077701">
    <property type="component" value="Unassembled WGS sequence"/>
</dbReference>
<name>A0A171DJV5_9ACTN</name>
<gene>
    <name evidence="1" type="ORF">PS9374_04759</name>
</gene>
<dbReference type="AlphaFoldDB" id="A0A171DJV5"/>
<accession>A0A171DJV5</accession>
<evidence type="ECO:0000313" key="1">
    <source>
        <dbReference type="EMBL" id="GAT69092.1"/>
    </source>
</evidence>
<comment type="caution">
    <text evidence="1">The sequence shown here is derived from an EMBL/GenBank/DDBJ whole genome shotgun (WGS) entry which is preliminary data.</text>
</comment>
<evidence type="ECO:0000313" key="2">
    <source>
        <dbReference type="Proteomes" id="UP000077701"/>
    </source>
</evidence>
<reference evidence="1 2" key="1">
    <citation type="journal article" date="2016" name="Genome Announc.">
        <title>Draft Genome Sequence of Planomonospora sphaerica JCM9374, a Rare Actinomycete.</title>
        <authorList>
            <person name="Dohra H."/>
            <person name="Suzuki T."/>
            <person name="Inoue Y."/>
            <person name="Kodani S."/>
        </authorList>
    </citation>
    <scope>NUCLEOTIDE SEQUENCE [LARGE SCALE GENOMIC DNA]</scope>
    <source>
        <strain evidence="1 2">JCM 9374</strain>
    </source>
</reference>
<reference evidence="2" key="2">
    <citation type="submission" date="2016-04" db="EMBL/GenBank/DDBJ databases">
        <title>Planomonospora sphaerica JCM9374 whole genome shotgun sequence.</title>
        <authorList>
            <person name="Suzuki T."/>
            <person name="Dohra H."/>
            <person name="Kodani S."/>
        </authorList>
    </citation>
    <scope>NUCLEOTIDE SEQUENCE [LARGE SCALE GENOMIC DNA]</scope>
    <source>
        <strain evidence="2">JCM 9374</strain>
    </source>
</reference>
<organism evidence="1 2">
    <name type="scientific">Planomonospora sphaerica</name>
    <dbReference type="NCBI Taxonomy" id="161355"/>
    <lineage>
        <taxon>Bacteria</taxon>
        <taxon>Bacillati</taxon>
        <taxon>Actinomycetota</taxon>
        <taxon>Actinomycetes</taxon>
        <taxon>Streptosporangiales</taxon>
        <taxon>Streptosporangiaceae</taxon>
        <taxon>Planomonospora</taxon>
    </lineage>
</organism>
<proteinExistence type="predicted"/>